<gene>
    <name evidence="3" type="ORF">MNBD_ALPHA06-238</name>
</gene>
<dbReference type="PANTHER" id="PTHR42881:SF13">
    <property type="entry name" value="PROLYL ENDOPEPTIDASE"/>
    <property type="match status" value="1"/>
</dbReference>
<dbReference type="EC" id="3.4.21.26" evidence="3"/>
<organism evidence="3">
    <name type="scientific">hydrothermal vent metagenome</name>
    <dbReference type="NCBI Taxonomy" id="652676"/>
    <lineage>
        <taxon>unclassified sequences</taxon>
        <taxon>metagenomes</taxon>
        <taxon>ecological metagenomes</taxon>
    </lineage>
</organism>
<keyword evidence="3" id="KW-0378">Hydrolase</keyword>
<dbReference type="GO" id="GO:0004252">
    <property type="term" value="F:serine-type endopeptidase activity"/>
    <property type="evidence" value="ECO:0007669"/>
    <property type="project" value="UniProtKB-EC"/>
</dbReference>
<dbReference type="AlphaFoldDB" id="A0A3B0SDU8"/>
<sequence length="336" mass="36881">MKIGITAMTVLALGACSPSVESNEKMDTSAENQATIAPQTTTAPENTPVAEKTATDSRIWLEEVEGEKPLAWVRGENERSLARLEADPRFAELNAAALSVVNATDKIAYGRHRGGFVYNFWQDADNVHGIWRRTPLGEYALGEPNWDVLIDFDALSEAEGENWVYKGSSCLAPNYDKCIITVSRGGKDASVRREFDLASKSFVEDGFVIPESKGGFAWVDADTLMVATDWGDGTMTDSGYPFVVKLWERGTPLADATTVLTGDKTDVAVSAFRVEMDDRGYMFAAEADTFYDTTWWYLPEGAAPVKLPVPSKTSVRAQFAGQAIFSLEDEWTHQGN</sequence>
<dbReference type="PANTHER" id="PTHR42881">
    <property type="entry name" value="PROLYL ENDOPEPTIDASE"/>
    <property type="match status" value="1"/>
</dbReference>
<protein>
    <submittedName>
        <fullName evidence="3">Prolyl endopeptidase</fullName>
        <ecNumber evidence="3">3.4.21.26</ecNumber>
    </submittedName>
</protein>
<dbReference type="GO" id="GO:0070012">
    <property type="term" value="F:oligopeptidase activity"/>
    <property type="evidence" value="ECO:0007669"/>
    <property type="project" value="TreeGrafter"/>
</dbReference>
<proteinExistence type="predicted"/>
<dbReference type="Pfam" id="PF02897">
    <property type="entry name" value="Peptidase_S9_N"/>
    <property type="match status" value="1"/>
</dbReference>
<reference evidence="3" key="1">
    <citation type="submission" date="2018-06" db="EMBL/GenBank/DDBJ databases">
        <authorList>
            <person name="Zhirakovskaya E."/>
        </authorList>
    </citation>
    <scope>NUCLEOTIDE SEQUENCE</scope>
</reference>
<dbReference type="GO" id="GO:0005829">
    <property type="term" value="C:cytosol"/>
    <property type="evidence" value="ECO:0007669"/>
    <property type="project" value="TreeGrafter"/>
</dbReference>
<accession>A0A3B0SDU8</accession>
<feature type="non-terminal residue" evidence="3">
    <location>
        <position position="336"/>
    </location>
</feature>
<dbReference type="InterPro" id="IPR051167">
    <property type="entry name" value="Prolyl_oligopep/macrocyclase"/>
</dbReference>
<dbReference type="Gene3D" id="3.40.50.1820">
    <property type="entry name" value="alpha/beta hydrolase"/>
    <property type="match status" value="1"/>
</dbReference>
<dbReference type="SUPFAM" id="SSF50993">
    <property type="entry name" value="Peptidase/esterase 'gauge' domain"/>
    <property type="match status" value="1"/>
</dbReference>
<name>A0A3B0SDU8_9ZZZZ</name>
<dbReference type="InterPro" id="IPR029058">
    <property type="entry name" value="AB_hydrolase_fold"/>
</dbReference>
<feature type="compositionally biased region" description="Low complexity" evidence="1">
    <location>
        <begin position="33"/>
        <end position="44"/>
    </location>
</feature>
<evidence type="ECO:0000313" key="3">
    <source>
        <dbReference type="EMBL" id="VAW00742.1"/>
    </source>
</evidence>
<evidence type="ECO:0000259" key="2">
    <source>
        <dbReference type="Pfam" id="PF02897"/>
    </source>
</evidence>
<dbReference type="Gene3D" id="2.130.10.120">
    <property type="entry name" value="Prolyl oligopeptidase, N-terminal domain"/>
    <property type="match status" value="1"/>
</dbReference>
<feature type="domain" description="Peptidase S9A N-terminal" evidence="2">
    <location>
        <begin position="38"/>
        <end position="323"/>
    </location>
</feature>
<dbReference type="EMBL" id="UOEE01000303">
    <property type="protein sequence ID" value="VAW00742.1"/>
    <property type="molecule type" value="Genomic_DNA"/>
</dbReference>
<feature type="region of interest" description="Disordered" evidence="1">
    <location>
        <begin position="20"/>
        <end position="54"/>
    </location>
</feature>
<dbReference type="InterPro" id="IPR023302">
    <property type="entry name" value="Pept_S9A_N"/>
</dbReference>
<evidence type="ECO:0000256" key="1">
    <source>
        <dbReference type="SAM" id="MobiDB-lite"/>
    </source>
</evidence>
<dbReference type="PROSITE" id="PS51257">
    <property type="entry name" value="PROKAR_LIPOPROTEIN"/>
    <property type="match status" value="1"/>
</dbReference>